<evidence type="ECO:0000259" key="2">
    <source>
        <dbReference type="Pfam" id="PF01979"/>
    </source>
</evidence>
<dbReference type="InterPro" id="IPR032466">
    <property type="entry name" value="Metal_Hydrolase"/>
</dbReference>
<proteinExistence type="predicted"/>
<reference evidence="3" key="1">
    <citation type="journal article" date="2023" name="BMC Genomics">
        <title>Chromosome-level genome assemblies of Cutaneotrichosporon spp. (Trichosporonales, Basidiomycota) reveal imbalanced evolution between nucleotide sequences and chromosome synteny.</title>
        <authorList>
            <person name="Kobayashi Y."/>
            <person name="Kayamori A."/>
            <person name="Aoki K."/>
            <person name="Shiwa Y."/>
            <person name="Matsutani M."/>
            <person name="Fujita N."/>
            <person name="Sugita T."/>
            <person name="Iwasaki W."/>
            <person name="Tanaka N."/>
            <person name="Takashima M."/>
        </authorList>
    </citation>
    <scope>NUCLEOTIDE SEQUENCE</scope>
    <source>
        <strain evidence="3">HIS016</strain>
    </source>
</reference>
<dbReference type="EMBL" id="BTCM01000003">
    <property type="protein sequence ID" value="GMK56696.1"/>
    <property type="molecule type" value="Genomic_DNA"/>
</dbReference>
<dbReference type="SUPFAM" id="SSF51338">
    <property type="entry name" value="Composite domain of metallo-dependent hydrolases"/>
    <property type="match status" value="2"/>
</dbReference>
<reference evidence="3" key="2">
    <citation type="submission" date="2023-06" db="EMBL/GenBank/DDBJ databases">
        <authorList>
            <person name="Kobayashi Y."/>
            <person name="Kayamori A."/>
            <person name="Aoki K."/>
            <person name="Shiwa Y."/>
            <person name="Fujita N."/>
            <person name="Sugita T."/>
            <person name="Iwasaki W."/>
            <person name="Tanaka N."/>
            <person name="Takashima M."/>
        </authorList>
    </citation>
    <scope>NUCLEOTIDE SEQUENCE</scope>
    <source>
        <strain evidence="3">HIS016</strain>
    </source>
</reference>
<evidence type="ECO:0000313" key="3">
    <source>
        <dbReference type="EMBL" id="GMK56696.1"/>
    </source>
</evidence>
<dbReference type="Proteomes" id="UP001222932">
    <property type="component" value="Unassembled WGS sequence"/>
</dbReference>
<feature type="domain" description="Amidohydrolase-related" evidence="2">
    <location>
        <begin position="420"/>
        <end position="517"/>
    </location>
</feature>
<dbReference type="InterPro" id="IPR011059">
    <property type="entry name" value="Metal-dep_hydrolase_composite"/>
</dbReference>
<evidence type="ECO:0000256" key="1">
    <source>
        <dbReference type="SAM" id="Phobius"/>
    </source>
</evidence>
<keyword evidence="1" id="KW-1133">Transmembrane helix</keyword>
<dbReference type="Pfam" id="PF01979">
    <property type="entry name" value="Amidohydro_1"/>
    <property type="match status" value="1"/>
</dbReference>
<keyword evidence="1" id="KW-0812">Transmembrane</keyword>
<keyword evidence="1" id="KW-0472">Membrane</keyword>
<evidence type="ECO:0000313" key="4">
    <source>
        <dbReference type="Proteomes" id="UP001222932"/>
    </source>
</evidence>
<protein>
    <recommendedName>
        <fullName evidence="2">Amidohydrolase-related domain-containing protein</fullName>
    </recommendedName>
</protein>
<dbReference type="GO" id="GO:0004038">
    <property type="term" value="F:allantoinase activity"/>
    <property type="evidence" value="ECO:0007669"/>
    <property type="project" value="TreeGrafter"/>
</dbReference>
<name>A0AAD3TTL9_9TREE</name>
<dbReference type="InterPro" id="IPR006680">
    <property type="entry name" value="Amidohydro-rel"/>
</dbReference>
<sequence length="953" mass="102899">MSRLVQRRDARPDVEKAPVVDDVGFKDHKPSRRSRILLPLAVATTLLLTAGTVFKDDLGFPWPGEPEVTPPFIREGMKRCAQLNQAPSPHQATEARKYSDRYVKGTGPVLLKNATLWTGEEDGTEVIHGANVWLEGGVVRKISTGEDMDQLFEAAKNKGDKVETVELDGAWVTPGIVDVHSHMGLDPMPELRGSDETNSDKAPIQPWLRSLDGFNTHDAAFNLSIAGGITTMLVLPGSAGNIGGQAFTFKPRWTAENTPQSMQAEPPFVIRNGEWQRTRSWRHIKHACGENAKVWYHNARMDAAYGFRRAYSEGKKLKDEQDAWCAAPKKQTGPLPDSLEWEVMADIIRGHVKVNIHCYETVDLNDLVRVSNEFQFPIAAFHHAHEAYLVPGLLRQAWGKTPPAVAMFANNARYKREAYRGSPYAPKVLDEAGLKVIMKSDHPVLDSRYLIYEAAQAHAFGLEWNRALASVITTSATVAGLDHRLGYVRPGYDADLVVWDSFPLAVGATPKQTYIDGIPQIINPHVVRKPAAAQQITPKGDYDKEAAEAVAARGDPDLRPKKRSPNIVFHGVSNLYLSGIKTQGEGEPGVVVVEDGKITCAGKDCATTSSAEYETVDLKGGSLAPGLISYGSPLGLEEISAEETTHTGDPPSILDDNKITSGLLVHAADGAQFGGKDELMALREGITTGVTSPSTGEFLKGMSYSFSLGARHALESGAIGNHAAALHINVRQFGDPLGDSSMSVATVMGVLRRLLHGEAGQGEVAAAFGKVAAGELRLVASANSADTIAALIRLKRTVPAMRLTISGGQEAWMLADELAAEDIGVVVAAPRTFPMFWDQRRILPGPPLSHLTLPAYLHTRGVKVGLGIVEACDARLTRFESAMAYAAAPTTFSRQDAVDLVSTNLVDVLGLNDGLHAAGGVDLGWVAYEGDMFSLTGRVRAVRSPGQTAVDLF</sequence>
<feature type="transmembrane region" description="Helical" evidence="1">
    <location>
        <begin position="36"/>
        <end position="54"/>
    </location>
</feature>
<comment type="caution">
    <text evidence="3">The sequence shown here is derived from an EMBL/GenBank/DDBJ whole genome shotgun (WGS) entry which is preliminary data.</text>
</comment>
<dbReference type="InterPro" id="IPR050138">
    <property type="entry name" value="DHOase/Allantoinase_Hydrolase"/>
</dbReference>
<dbReference type="Gene3D" id="3.20.20.140">
    <property type="entry name" value="Metal-dependent hydrolases"/>
    <property type="match status" value="2"/>
</dbReference>
<dbReference type="AlphaFoldDB" id="A0AAD3TTL9"/>
<dbReference type="PANTHER" id="PTHR43668">
    <property type="entry name" value="ALLANTOINASE"/>
    <property type="match status" value="1"/>
</dbReference>
<keyword evidence="4" id="KW-1185">Reference proteome</keyword>
<accession>A0AAD3TTL9</accession>
<organism evidence="3 4">
    <name type="scientific">Cutaneotrichosporon spelunceum</name>
    <dbReference type="NCBI Taxonomy" id="1672016"/>
    <lineage>
        <taxon>Eukaryota</taxon>
        <taxon>Fungi</taxon>
        <taxon>Dikarya</taxon>
        <taxon>Basidiomycota</taxon>
        <taxon>Agaricomycotina</taxon>
        <taxon>Tremellomycetes</taxon>
        <taxon>Trichosporonales</taxon>
        <taxon>Trichosporonaceae</taxon>
        <taxon>Cutaneotrichosporon</taxon>
    </lineage>
</organism>
<gene>
    <name evidence="3" type="ORF">CspeluHIS016_0305360</name>
</gene>
<dbReference type="PANTHER" id="PTHR43668:SF5">
    <property type="entry name" value="AMIDOHYDROLASE 3 DOMAIN-CONTAINING PROTEIN"/>
    <property type="match status" value="1"/>
</dbReference>
<dbReference type="GO" id="GO:0005737">
    <property type="term" value="C:cytoplasm"/>
    <property type="evidence" value="ECO:0007669"/>
    <property type="project" value="TreeGrafter"/>
</dbReference>
<dbReference type="GO" id="GO:0006145">
    <property type="term" value="P:purine nucleobase catabolic process"/>
    <property type="evidence" value="ECO:0007669"/>
    <property type="project" value="TreeGrafter"/>
</dbReference>
<dbReference type="SUPFAM" id="SSF51556">
    <property type="entry name" value="Metallo-dependent hydrolases"/>
    <property type="match status" value="1"/>
</dbReference>